<keyword evidence="1" id="KW-1133">Transmembrane helix</keyword>
<feature type="transmembrane region" description="Helical" evidence="1">
    <location>
        <begin position="329"/>
        <end position="351"/>
    </location>
</feature>
<keyword evidence="2" id="KW-0732">Signal</keyword>
<feature type="transmembrane region" description="Helical" evidence="1">
    <location>
        <begin position="295"/>
        <end position="317"/>
    </location>
</feature>
<gene>
    <name evidence="3" type="ORF">A2519_15005</name>
</gene>
<proteinExistence type="predicted"/>
<evidence type="ECO:0000256" key="2">
    <source>
        <dbReference type="SAM" id="SignalP"/>
    </source>
</evidence>
<evidence type="ECO:0000256" key="1">
    <source>
        <dbReference type="SAM" id="Phobius"/>
    </source>
</evidence>
<organism evidence="3 4">
    <name type="scientific">Candidatus Raymondbacteria bacterium RIFOXYD12_FULL_49_13</name>
    <dbReference type="NCBI Taxonomy" id="1817890"/>
    <lineage>
        <taxon>Bacteria</taxon>
        <taxon>Raymondiibacteriota</taxon>
    </lineage>
</organism>
<keyword evidence="1" id="KW-0472">Membrane</keyword>
<accession>A0A1F7F413</accession>
<comment type="caution">
    <text evidence="3">The sequence shown here is derived from an EMBL/GenBank/DDBJ whole genome shotgun (WGS) entry which is preliminary data.</text>
</comment>
<reference evidence="3 4" key="1">
    <citation type="journal article" date="2016" name="Nat. Commun.">
        <title>Thousands of microbial genomes shed light on interconnected biogeochemical processes in an aquifer system.</title>
        <authorList>
            <person name="Anantharaman K."/>
            <person name="Brown C.T."/>
            <person name="Hug L.A."/>
            <person name="Sharon I."/>
            <person name="Castelle C.J."/>
            <person name="Probst A.J."/>
            <person name="Thomas B.C."/>
            <person name="Singh A."/>
            <person name="Wilkins M.J."/>
            <person name="Karaoz U."/>
            <person name="Brodie E.L."/>
            <person name="Williams K.H."/>
            <person name="Hubbard S.S."/>
            <person name="Banfield J.F."/>
        </authorList>
    </citation>
    <scope>NUCLEOTIDE SEQUENCE [LARGE SCALE GENOMIC DNA]</scope>
</reference>
<sequence>MLLQLLFIPLFLFSSRVFANEQDAMTAFIVKEALVFSRNNLPGTLPDSMVLVKTGGRKGMVKDTLCIPQDIWGFKTTNNYSLHFYTVFVIAFNTLFQLVEGERTARDFFFCAGKASDFALKYLNTFEKDRMVNDLLMYNYVYQPYMTACRQIIISRDFKDSSRTYCCMLKSALAYRCDTSMVDEWISTTKYVDYGITRVAQKPIGWKKYEITVALRNFGSMAVPFEVLLDFDGGDTLLKVASFTGDTALTIRMNQSLLKVLLDPKKRLFDVKEDNQQYISWEFTSKRRVYKTLTLLLWDALASLSAFVLLLFLGIFIHPLTEVFYKRNPLWTGIYIFLFTGIKLSLPYMLYGFNMWGFVYIMHLIYYSANMVWIGGAGAGVFFLIYFLLKKDGVRFIRLETYMKYIAVSVFLNPIVGSFGF</sequence>
<feature type="transmembrane region" description="Helical" evidence="1">
    <location>
        <begin position="371"/>
        <end position="389"/>
    </location>
</feature>
<feature type="signal peptide" evidence="2">
    <location>
        <begin position="1"/>
        <end position="19"/>
    </location>
</feature>
<feature type="chain" id="PRO_5009528379" evidence="2">
    <location>
        <begin position="20"/>
        <end position="421"/>
    </location>
</feature>
<dbReference type="EMBL" id="MFYX01000126">
    <property type="protein sequence ID" value="OGK01415.1"/>
    <property type="molecule type" value="Genomic_DNA"/>
</dbReference>
<keyword evidence="1" id="KW-0812">Transmembrane</keyword>
<protein>
    <submittedName>
        <fullName evidence="3">Uncharacterized protein</fullName>
    </submittedName>
</protein>
<evidence type="ECO:0000313" key="4">
    <source>
        <dbReference type="Proteomes" id="UP000179243"/>
    </source>
</evidence>
<dbReference type="AlphaFoldDB" id="A0A1F7F413"/>
<name>A0A1F7F413_UNCRA</name>
<evidence type="ECO:0000313" key="3">
    <source>
        <dbReference type="EMBL" id="OGK01415.1"/>
    </source>
</evidence>
<dbReference type="Proteomes" id="UP000179243">
    <property type="component" value="Unassembled WGS sequence"/>
</dbReference>